<dbReference type="Pfam" id="PF03798">
    <property type="entry name" value="TRAM_LAG1_CLN8"/>
    <property type="match status" value="1"/>
</dbReference>
<dbReference type="GO" id="GO:0046513">
    <property type="term" value="P:ceramide biosynthetic process"/>
    <property type="evidence" value="ECO:0007669"/>
    <property type="project" value="InterPro"/>
</dbReference>
<dbReference type="GO" id="GO:0050291">
    <property type="term" value="F:sphingosine N-acyltransferase activity"/>
    <property type="evidence" value="ECO:0007669"/>
    <property type="project" value="InterPro"/>
</dbReference>
<dbReference type="PANTHER" id="PTHR12560">
    <property type="entry name" value="LONGEVITY ASSURANCE FACTOR 1 LAG1"/>
    <property type="match status" value="1"/>
</dbReference>
<dbReference type="InterPro" id="IPR016439">
    <property type="entry name" value="Lag1/Lac1-like"/>
</dbReference>
<proteinExistence type="predicted"/>
<evidence type="ECO:0000256" key="14">
    <source>
        <dbReference type="SAM" id="Phobius"/>
    </source>
</evidence>
<dbReference type="GO" id="GO:0003677">
    <property type="term" value="F:DNA binding"/>
    <property type="evidence" value="ECO:0007669"/>
    <property type="project" value="UniProtKB-UniRule"/>
</dbReference>
<feature type="region of interest" description="Disordered" evidence="13">
    <location>
        <begin position="349"/>
        <end position="390"/>
    </location>
</feature>
<evidence type="ECO:0000256" key="1">
    <source>
        <dbReference type="ARBA" id="ARBA00004477"/>
    </source>
</evidence>
<dbReference type="SUPFAM" id="SSF46689">
    <property type="entry name" value="Homeodomain-like"/>
    <property type="match status" value="1"/>
</dbReference>
<evidence type="ECO:0000256" key="7">
    <source>
        <dbReference type="ARBA" id="ARBA00022989"/>
    </source>
</evidence>
<dbReference type="PANTHER" id="PTHR12560:SF0">
    <property type="entry name" value="LD18904P"/>
    <property type="match status" value="1"/>
</dbReference>
<dbReference type="GO" id="GO:0005789">
    <property type="term" value="C:endoplasmic reticulum membrane"/>
    <property type="evidence" value="ECO:0007669"/>
    <property type="project" value="UniProtKB-SubCell"/>
</dbReference>
<evidence type="ECO:0000256" key="6">
    <source>
        <dbReference type="ARBA" id="ARBA00022824"/>
    </source>
</evidence>
<feature type="transmembrane region" description="Helical" evidence="14">
    <location>
        <begin position="190"/>
        <end position="209"/>
    </location>
</feature>
<accession>A0A9W3B4E7</accession>
<keyword evidence="10 12" id="KW-0371">Homeobox</keyword>
<comment type="subcellular location">
    <subcellularLocation>
        <location evidence="1">Endoplasmic reticulum membrane</location>
        <topology evidence="1">Multi-pass membrane protein</topology>
    </subcellularLocation>
    <subcellularLocation>
        <location evidence="10 12">Nucleus</location>
    </subcellularLocation>
</comment>
<keyword evidence="17" id="KW-1185">Reference proteome</keyword>
<feature type="domain" description="TLC" evidence="16">
    <location>
        <begin position="141"/>
        <end position="344"/>
    </location>
</feature>
<dbReference type="SMART" id="SM00389">
    <property type="entry name" value="HOX"/>
    <property type="match status" value="1"/>
</dbReference>
<evidence type="ECO:0000256" key="13">
    <source>
        <dbReference type="SAM" id="MobiDB-lite"/>
    </source>
</evidence>
<feature type="transmembrane region" description="Helical" evidence="14">
    <location>
        <begin position="146"/>
        <end position="165"/>
    </location>
</feature>
<dbReference type="CDD" id="cd00086">
    <property type="entry name" value="homeodomain"/>
    <property type="match status" value="1"/>
</dbReference>
<dbReference type="InterPro" id="IPR009057">
    <property type="entry name" value="Homeodomain-like_sf"/>
</dbReference>
<dbReference type="InterPro" id="IPR006634">
    <property type="entry name" value="TLC-dom"/>
</dbReference>
<feature type="compositionally biased region" description="Polar residues" evidence="13">
    <location>
        <begin position="373"/>
        <end position="390"/>
    </location>
</feature>
<feature type="transmembrane region" description="Helical" evidence="14">
    <location>
        <begin position="51"/>
        <end position="75"/>
    </location>
</feature>
<keyword evidence="4" id="KW-0808">Transferase</keyword>
<dbReference type="GeneID" id="106074897"/>
<name>A0A9W3B4E7_BIOGL</name>
<dbReference type="InterPro" id="IPR001356">
    <property type="entry name" value="HD"/>
</dbReference>
<comment type="pathway">
    <text evidence="3">Sphingolipid metabolism.</text>
</comment>
<evidence type="ECO:0000256" key="12">
    <source>
        <dbReference type="RuleBase" id="RU000682"/>
    </source>
</evidence>
<dbReference type="AlphaFoldDB" id="A0A9W3B4E7"/>
<keyword evidence="9 11" id="KW-0472">Membrane</keyword>
<evidence type="ECO:0000256" key="11">
    <source>
        <dbReference type="PROSITE-ProRule" id="PRU00205"/>
    </source>
</evidence>
<keyword evidence="8" id="KW-0443">Lipid metabolism</keyword>
<feature type="DNA-binding region" description="Homeobox" evidence="10">
    <location>
        <begin position="83"/>
        <end position="139"/>
    </location>
</feature>
<evidence type="ECO:0000256" key="4">
    <source>
        <dbReference type="ARBA" id="ARBA00022679"/>
    </source>
</evidence>
<dbReference type="RefSeq" id="XP_055894344.1">
    <property type="nucleotide sequence ID" value="XM_056038369.1"/>
</dbReference>
<feature type="transmembrane region" description="Helical" evidence="14">
    <location>
        <begin position="275"/>
        <end position="295"/>
    </location>
</feature>
<evidence type="ECO:0000259" key="15">
    <source>
        <dbReference type="PROSITE" id="PS50071"/>
    </source>
</evidence>
<keyword evidence="10 12" id="KW-0539">Nucleus</keyword>
<dbReference type="OMA" id="YTIELAF"/>
<dbReference type="GO" id="GO:0005634">
    <property type="term" value="C:nucleus"/>
    <property type="evidence" value="ECO:0007669"/>
    <property type="project" value="UniProtKB-SubCell"/>
</dbReference>
<dbReference type="SMART" id="SM00724">
    <property type="entry name" value="TLC"/>
    <property type="match status" value="1"/>
</dbReference>
<dbReference type="PROSITE" id="PS50922">
    <property type="entry name" value="TLC"/>
    <property type="match status" value="1"/>
</dbReference>
<evidence type="ECO:0000256" key="8">
    <source>
        <dbReference type="ARBA" id="ARBA00023098"/>
    </source>
</evidence>
<evidence type="ECO:0000256" key="3">
    <source>
        <dbReference type="ARBA" id="ARBA00004991"/>
    </source>
</evidence>
<sequence>MGLQCKMASILEYLNNFIWNEQFWLGDDAQWDDFISSDPSIYYPKVTHMNWSIVIGILLMFVRPIFESFVIIPFANCLGLKERKNISLKESPPLEAAYKSYKAEVPYNEIKRLSKETNLTERQIQRWFYKKRLMQMPSLIYKFKECSWQAFFYSITSCYWLYTLWDKPWMWVTVNCWIGWPKQHVDNHVFILYLAELSFYWNLLFEIYFRSNYHQKDKKQMVLHHLATITLIYFSWGCNFVRGGSLVLLVHDFADPWLNMTKMAKYLNRQTACEILFVFLLISWIFSRCIIYPYWIMYLAVVEILDYVTTSSGYWLTSALLILLQLLHFIWTYMLITTALQKFTSGSIKKDSRSESDNELSDSTNEETLKDSIIQSEEYSRQMTQDNQEN</sequence>
<dbReference type="PROSITE" id="PS50071">
    <property type="entry name" value="HOMEOBOX_2"/>
    <property type="match status" value="1"/>
</dbReference>
<evidence type="ECO:0000256" key="9">
    <source>
        <dbReference type="ARBA" id="ARBA00023136"/>
    </source>
</evidence>
<evidence type="ECO:0000256" key="10">
    <source>
        <dbReference type="PROSITE-ProRule" id="PRU00108"/>
    </source>
</evidence>
<dbReference type="OrthoDB" id="537032at2759"/>
<reference evidence="18" key="1">
    <citation type="submission" date="2025-08" db="UniProtKB">
        <authorList>
            <consortium name="RefSeq"/>
        </authorList>
    </citation>
    <scope>IDENTIFICATION</scope>
</reference>
<dbReference type="Proteomes" id="UP001165740">
    <property type="component" value="Chromosome 1"/>
</dbReference>
<gene>
    <name evidence="18" type="primary">LOC106074897</name>
</gene>
<keyword evidence="10 12" id="KW-0238">DNA-binding</keyword>
<dbReference type="Gene3D" id="1.10.10.60">
    <property type="entry name" value="Homeodomain-like"/>
    <property type="match status" value="1"/>
</dbReference>
<evidence type="ECO:0000313" key="17">
    <source>
        <dbReference type="Proteomes" id="UP001165740"/>
    </source>
</evidence>
<protein>
    <submittedName>
        <fullName evidence="18">Ceramide synthase 2-like isoform X1</fullName>
    </submittedName>
</protein>
<dbReference type="PIRSF" id="PIRSF005225">
    <property type="entry name" value="LAG1_LAC1"/>
    <property type="match status" value="1"/>
</dbReference>
<keyword evidence="6" id="KW-0256">Endoplasmic reticulum</keyword>
<feature type="transmembrane region" description="Helical" evidence="14">
    <location>
        <begin position="315"/>
        <end position="340"/>
    </location>
</feature>
<evidence type="ECO:0000259" key="16">
    <source>
        <dbReference type="PROSITE" id="PS50922"/>
    </source>
</evidence>
<evidence type="ECO:0000256" key="5">
    <source>
        <dbReference type="ARBA" id="ARBA00022692"/>
    </source>
</evidence>
<dbReference type="Pfam" id="PF00046">
    <property type="entry name" value="Homeodomain"/>
    <property type="match status" value="1"/>
</dbReference>
<evidence type="ECO:0000256" key="2">
    <source>
        <dbReference type="ARBA" id="ARBA00004760"/>
    </source>
</evidence>
<feature type="domain" description="Homeobox" evidence="15">
    <location>
        <begin position="81"/>
        <end position="138"/>
    </location>
</feature>
<keyword evidence="5 11" id="KW-0812">Transmembrane</keyword>
<evidence type="ECO:0000313" key="18">
    <source>
        <dbReference type="RefSeq" id="XP_055894344.1"/>
    </source>
</evidence>
<keyword evidence="7 14" id="KW-1133">Transmembrane helix</keyword>
<organism evidence="17 18">
    <name type="scientific">Biomphalaria glabrata</name>
    <name type="common">Bloodfluke planorb</name>
    <name type="synonym">Freshwater snail</name>
    <dbReference type="NCBI Taxonomy" id="6526"/>
    <lineage>
        <taxon>Eukaryota</taxon>
        <taxon>Metazoa</taxon>
        <taxon>Spiralia</taxon>
        <taxon>Lophotrochozoa</taxon>
        <taxon>Mollusca</taxon>
        <taxon>Gastropoda</taxon>
        <taxon>Heterobranchia</taxon>
        <taxon>Euthyneura</taxon>
        <taxon>Panpulmonata</taxon>
        <taxon>Hygrophila</taxon>
        <taxon>Lymnaeoidea</taxon>
        <taxon>Planorbidae</taxon>
        <taxon>Biomphalaria</taxon>
    </lineage>
</organism>
<comment type="pathway">
    <text evidence="2">Lipid metabolism; sphingolipid metabolism.</text>
</comment>